<reference evidence="7 8" key="1">
    <citation type="submission" date="2018-04" db="EMBL/GenBank/DDBJ databases">
        <title>Novel Campyloabacter and Helicobacter Species and Strains.</title>
        <authorList>
            <person name="Mannion A.J."/>
            <person name="Shen Z."/>
            <person name="Fox J.G."/>
        </authorList>
    </citation>
    <scope>NUCLEOTIDE SEQUENCE [LARGE SCALE GENOMIC DNA]</scope>
    <source>
        <strain evidence="7 8">MIT 04-9362</strain>
    </source>
</reference>
<feature type="binding site" evidence="6">
    <location>
        <position position="149"/>
    </location>
    <ligand>
        <name>S-adenosyl-L-methionine</name>
        <dbReference type="ChEBI" id="CHEBI:59789"/>
    </ligand>
</feature>
<evidence type="ECO:0000313" key="7">
    <source>
        <dbReference type="EMBL" id="RDU74212.1"/>
    </source>
</evidence>
<dbReference type="GO" id="GO:0032259">
    <property type="term" value="P:methylation"/>
    <property type="evidence" value="ECO:0007669"/>
    <property type="project" value="UniProtKB-KW"/>
</dbReference>
<evidence type="ECO:0000256" key="3">
    <source>
        <dbReference type="ARBA" id="ARBA00022603"/>
    </source>
</evidence>
<dbReference type="HAMAP" id="MF_00735">
    <property type="entry name" value="Methyltr_PrmA"/>
    <property type="match status" value="1"/>
</dbReference>
<name>A0A3D8J9U7_9HELI</name>
<protein>
    <recommendedName>
        <fullName evidence="6">Ribosomal protein L11 methyltransferase</fullName>
        <shortName evidence="6">L11 Mtase</shortName>
        <ecNumber evidence="6">2.1.1.-</ecNumber>
    </recommendedName>
</protein>
<dbReference type="PANTHER" id="PTHR43648">
    <property type="entry name" value="ELECTRON TRANSFER FLAVOPROTEIN BETA SUBUNIT LYSINE METHYLTRANSFERASE"/>
    <property type="match status" value="1"/>
</dbReference>
<comment type="catalytic activity">
    <reaction evidence="6">
        <text>L-lysyl-[protein] + 3 S-adenosyl-L-methionine = N(6),N(6),N(6)-trimethyl-L-lysyl-[protein] + 3 S-adenosyl-L-homocysteine + 3 H(+)</text>
        <dbReference type="Rhea" id="RHEA:54192"/>
        <dbReference type="Rhea" id="RHEA-COMP:9752"/>
        <dbReference type="Rhea" id="RHEA-COMP:13826"/>
        <dbReference type="ChEBI" id="CHEBI:15378"/>
        <dbReference type="ChEBI" id="CHEBI:29969"/>
        <dbReference type="ChEBI" id="CHEBI:57856"/>
        <dbReference type="ChEBI" id="CHEBI:59789"/>
        <dbReference type="ChEBI" id="CHEBI:61961"/>
    </reaction>
</comment>
<dbReference type="AlphaFoldDB" id="A0A3D8J9U7"/>
<proteinExistence type="inferred from homology"/>
<dbReference type="Pfam" id="PF06325">
    <property type="entry name" value="PrmA"/>
    <property type="match status" value="1"/>
</dbReference>
<dbReference type="InterPro" id="IPR050078">
    <property type="entry name" value="Ribosomal_L11_MeTrfase_PrmA"/>
</dbReference>
<feature type="binding site" evidence="6">
    <location>
        <position position="170"/>
    </location>
    <ligand>
        <name>S-adenosyl-L-methionine</name>
        <dbReference type="ChEBI" id="CHEBI:59789"/>
    </ligand>
</feature>
<comment type="caution">
    <text evidence="7">The sequence shown here is derived from an EMBL/GenBank/DDBJ whole genome shotgun (WGS) entry which is preliminary data.</text>
</comment>
<dbReference type="GO" id="GO:0005737">
    <property type="term" value="C:cytoplasm"/>
    <property type="evidence" value="ECO:0007669"/>
    <property type="project" value="UniProtKB-SubCell"/>
</dbReference>
<dbReference type="InterPro" id="IPR004498">
    <property type="entry name" value="Ribosomal_PrmA_MeTrfase"/>
</dbReference>
<evidence type="ECO:0000256" key="4">
    <source>
        <dbReference type="ARBA" id="ARBA00022679"/>
    </source>
</evidence>
<evidence type="ECO:0000256" key="6">
    <source>
        <dbReference type="HAMAP-Rule" id="MF_00735"/>
    </source>
</evidence>
<keyword evidence="3 6" id="KW-0489">Methyltransferase</keyword>
<keyword evidence="7" id="KW-0687">Ribonucleoprotein</keyword>
<accession>A0A3D8J9U7</accession>
<dbReference type="NCBIfam" id="NF001786">
    <property type="entry name" value="PRK00517.2-4"/>
    <property type="match status" value="1"/>
</dbReference>
<dbReference type="PANTHER" id="PTHR43648:SF1">
    <property type="entry name" value="ELECTRON TRANSFER FLAVOPROTEIN BETA SUBUNIT LYSINE METHYLTRANSFERASE"/>
    <property type="match status" value="1"/>
</dbReference>
<dbReference type="SUPFAM" id="SSF53335">
    <property type="entry name" value="S-adenosyl-L-methionine-dependent methyltransferases"/>
    <property type="match status" value="1"/>
</dbReference>
<evidence type="ECO:0000256" key="2">
    <source>
        <dbReference type="ARBA" id="ARBA00022490"/>
    </source>
</evidence>
<feature type="binding site" evidence="6">
    <location>
        <position position="233"/>
    </location>
    <ligand>
        <name>S-adenosyl-L-methionine</name>
        <dbReference type="ChEBI" id="CHEBI:59789"/>
    </ligand>
</feature>
<sequence length="295" mass="33778">MTKFFYEFSLTPSAYFELFTDFALELTQEAIEEIECSDFSEWILYNASLPNLKKATIVMRMEKDPSGIIEDFQSFAKQISSRMEEEVGFAYKIEKKKNQDWIDNYKKAITPLECGGFYIHPSWYENHPKLKNIILDPALAFGSGHHATTFMCIELLSQLDLKTKKVLDVGCGSGILSLVAKKNGAIVHMCDTDSLAIEESKKNFSLNNEIIDKIWEGSLKKVENQTYDVVVANILADIIKMLYYNLCCITHKGSVIILSGILEIYKDSVIEKFNDFDLCEVLHKDEWVALKMIKR</sequence>
<keyword evidence="5 6" id="KW-0949">S-adenosyl-L-methionine</keyword>
<comment type="similarity">
    <text evidence="1 6">Belongs to the methyltransferase superfamily. PrmA family.</text>
</comment>
<organism evidence="7 8">
    <name type="scientific">Helicobacter anseris</name>
    <dbReference type="NCBI Taxonomy" id="375926"/>
    <lineage>
        <taxon>Bacteria</taxon>
        <taxon>Pseudomonadati</taxon>
        <taxon>Campylobacterota</taxon>
        <taxon>Epsilonproteobacteria</taxon>
        <taxon>Campylobacterales</taxon>
        <taxon>Helicobacteraceae</taxon>
        <taxon>Helicobacter</taxon>
    </lineage>
</organism>
<dbReference type="CDD" id="cd02440">
    <property type="entry name" value="AdoMet_MTases"/>
    <property type="match status" value="1"/>
</dbReference>
<evidence type="ECO:0000256" key="5">
    <source>
        <dbReference type="ARBA" id="ARBA00022691"/>
    </source>
</evidence>
<keyword evidence="8" id="KW-1185">Reference proteome</keyword>
<dbReference type="InterPro" id="IPR029063">
    <property type="entry name" value="SAM-dependent_MTases_sf"/>
</dbReference>
<dbReference type="RefSeq" id="WP_115578720.1">
    <property type="nucleotide sequence ID" value="NZ_NXLX01000004.1"/>
</dbReference>
<keyword evidence="7" id="KW-0689">Ribosomal protein</keyword>
<dbReference type="GO" id="GO:0005840">
    <property type="term" value="C:ribosome"/>
    <property type="evidence" value="ECO:0007669"/>
    <property type="project" value="UniProtKB-KW"/>
</dbReference>
<feature type="binding site" evidence="6">
    <location>
        <position position="191"/>
    </location>
    <ligand>
        <name>S-adenosyl-L-methionine</name>
        <dbReference type="ChEBI" id="CHEBI:59789"/>
    </ligand>
</feature>
<dbReference type="EMBL" id="NXLX01000004">
    <property type="protein sequence ID" value="RDU74212.1"/>
    <property type="molecule type" value="Genomic_DNA"/>
</dbReference>
<dbReference type="Gene3D" id="3.40.50.150">
    <property type="entry name" value="Vaccinia Virus protein VP39"/>
    <property type="match status" value="1"/>
</dbReference>
<keyword evidence="2 6" id="KW-0963">Cytoplasm</keyword>
<dbReference type="OrthoDB" id="9785995at2"/>
<keyword evidence="4 6" id="KW-0808">Transferase</keyword>
<evidence type="ECO:0000256" key="1">
    <source>
        <dbReference type="ARBA" id="ARBA00009741"/>
    </source>
</evidence>
<dbReference type="Proteomes" id="UP000256695">
    <property type="component" value="Unassembled WGS sequence"/>
</dbReference>
<gene>
    <name evidence="6" type="primary">prmA</name>
    <name evidence="7" type="ORF">CQA57_02795</name>
</gene>
<comment type="subcellular location">
    <subcellularLocation>
        <location evidence="6">Cytoplasm</location>
    </subcellularLocation>
</comment>
<dbReference type="NCBIfam" id="TIGR00406">
    <property type="entry name" value="prmA"/>
    <property type="match status" value="1"/>
</dbReference>
<comment type="function">
    <text evidence="6">Methylates ribosomal protein L11.</text>
</comment>
<dbReference type="GO" id="GO:0016279">
    <property type="term" value="F:protein-lysine N-methyltransferase activity"/>
    <property type="evidence" value="ECO:0007669"/>
    <property type="project" value="RHEA"/>
</dbReference>
<evidence type="ECO:0000313" key="8">
    <source>
        <dbReference type="Proteomes" id="UP000256695"/>
    </source>
</evidence>
<dbReference type="EC" id="2.1.1.-" evidence="6"/>